<dbReference type="PANTHER" id="PTHR46221:SF9">
    <property type="entry name" value="NON-SPECIFIC PROTEIN-TYROSINE KINASE"/>
    <property type="match status" value="1"/>
</dbReference>
<dbReference type="GO" id="GO:0005925">
    <property type="term" value="C:focal adhesion"/>
    <property type="evidence" value="ECO:0007669"/>
    <property type="project" value="InterPro"/>
</dbReference>
<gene>
    <name evidence="3" type="ORF">CRENBAI_015840</name>
</gene>
<dbReference type="GO" id="GO:0007172">
    <property type="term" value="P:signal complex assembly"/>
    <property type="evidence" value="ECO:0007669"/>
    <property type="project" value="InterPro"/>
</dbReference>
<dbReference type="Pfam" id="PF03623">
    <property type="entry name" value="Focal_AT"/>
    <property type="match status" value="1"/>
</dbReference>
<feature type="compositionally biased region" description="Polar residues" evidence="1">
    <location>
        <begin position="1"/>
        <end position="11"/>
    </location>
</feature>
<organism evidence="3 4">
    <name type="scientific">Crenichthys baileyi</name>
    <name type="common">White River springfish</name>
    <dbReference type="NCBI Taxonomy" id="28760"/>
    <lineage>
        <taxon>Eukaryota</taxon>
        <taxon>Metazoa</taxon>
        <taxon>Chordata</taxon>
        <taxon>Craniata</taxon>
        <taxon>Vertebrata</taxon>
        <taxon>Euteleostomi</taxon>
        <taxon>Actinopterygii</taxon>
        <taxon>Neopterygii</taxon>
        <taxon>Teleostei</taxon>
        <taxon>Neoteleostei</taxon>
        <taxon>Acanthomorphata</taxon>
        <taxon>Ovalentaria</taxon>
        <taxon>Atherinomorphae</taxon>
        <taxon>Cyprinodontiformes</taxon>
        <taxon>Goodeidae</taxon>
        <taxon>Crenichthys</taxon>
    </lineage>
</organism>
<dbReference type="FunFam" id="1.20.120.330:FF:000001">
    <property type="entry name" value="focal adhesion kinase 1 isoform X1"/>
    <property type="match status" value="1"/>
</dbReference>
<reference evidence="3 4" key="1">
    <citation type="submission" date="2021-06" db="EMBL/GenBank/DDBJ databases">
        <authorList>
            <person name="Palmer J.M."/>
        </authorList>
    </citation>
    <scope>NUCLEOTIDE SEQUENCE [LARGE SCALE GENOMIC DNA]</scope>
    <source>
        <strain evidence="3 4">MEX-2019</strain>
        <tissue evidence="3">Muscle</tissue>
    </source>
</reference>
<evidence type="ECO:0000313" key="3">
    <source>
        <dbReference type="EMBL" id="KAK5606774.1"/>
    </source>
</evidence>
<comment type="caution">
    <text evidence="3">The sequence shown here is derived from an EMBL/GenBank/DDBJ whole genome shotgun (WGS) entry which is preliminary data.</text>
</comment>
<feature type="domain" description="Focal AT" evidence="2">
    <location>
        <begin position="152"/>
        <end position="242"/>
    </location>
</feature>
<evidence type="ECO:0000256" key="1">
    <source>
        <dbReference type="SAM" id="MobiDB-lite"/>
    </source>
</evidence>
<accession>A0AAV9RDD9</accession>
<sequence length="249" mass="27163">MGVEVPQQNNVVPGRGIIQHPRQGHQEGRVLRTTARPLGRNDSQRPIPNTKAQRCDPLIHWGKPQHETAELGGNKQTHTSPPPLPVGHSRVEESLAPLKEMSSKAYAVRGGGGPTGGWPRVSRSGLARPGPARSNPATRRSPASPDPRPGSRDVGLALRTLLATVDETLPQLPASTHREIEMAQKLLNSDLAELIGKMKLAQQYVMTSLQQDYKKQMLTAAHALAVDAKNLLDVIDQSRLRMMAHSRPH</sequence>
<dbReference type="SUPFAM" id="SSF68993">
    <property type="entry name" value="FAT domain of focal adhesion kinase"/>
    <property type="match status" value="1"/>
</dbReference>
<feature type="region of interest" description="Disordered" evidence="1">
    <location>
        <begin position="106"/>
        <end position="153"/>
    </location>
</feature>
<dbReference type="InterPro" id="IPR005189">
    <property type="entry name" value="Focal_adhesion_kin_target_dom"/>
</dbReference>
<protein>
    <recommendedName>
        <fullName evidence="2">Focal AT domain-containing protein</fullName>
    </recommendedName>
</protein>
<dbReference type="Proteomes" id="UP001311232">
    <property type="component" value="Unassembled WGS sequence"/>
</dbReference>
<dbReference type="GO" id="GO:0004713">
    <property type="term" value="F:protein tyrosine kinase activity"/>
    <property type="evidence" value="ECO:0007669"/>
    <property type="project" value="InterPro"/>
</dbReference>
<evidence type="ECO:0000259" key="2">
    <source>
        <dbReference type="Pfam" id="PF03623"/>
    </source>
</evidence>
<feature type="region of interest" description="Disordered" evidence="1">
    <location>
        <begin position="1"/>
        <end position="89"/>
    </location>
</feature>
<evidence type="ECO:0000313" key="4">
    <source>
        <dbReference type="Proteomes" id="UP001311232"/>
    </source>
</evidence>
<dbReference type="AlphaFoldDB" id="A0AAV9RDD9"/>
<keyword evidence="4" id="KW-1185">Reference proteome</keyword>
<dbReference type="EMBL" id="JAHHUM010002051">
    <property type="protein sequence ID" value="KAK5606774.1"/>
    <property type="molecule type" value="Genomic_DNA"/>
</dbReference>
<dbReference type="PANTHER" id="PTHR46221">
    <property type="entry name" value="FERM AND PDZ DOMAIN-CONTAINING PROTEIN FAMILY MEMBER"/>
    <property type="match status" value="1"/>
</dbReference>
<dbReference type="InterPro" id="IPR036137">
    <property type="entry name" value="Focal_adhe_kin_target_dom_sf"/>
</dbReference>
<proteinExistence type="predicted"/>
<name>A0AAV9RDD9_9TELE</name>
<dbReference type="Gene3D" id="1.20.120.330">
    <property type="entry name" value="Nucleotidyltransferases domain 2"/>
    <property type="match status" value="1"/>
</dbReference>